<proteinExistence type="inferred from homology"/>
<evidence type="ECO:0000313" key="4">
    <source>
        <dbReference type="EMBL" id="SVC34841.1"/>
    </source>
</evidence>
<dbReference type="PANTHER" id="PTHR10655">
    <property type="entry name" value="LYSOPHOSPHOLIPASE-RELATED"/>
    <property type="match status" value="1"/>
</dbReference>
<dbReference type="SUPFAM" id="SSF53474">
    <property type="entry name" value="alpha/beta-Hydrolases"/>
    <property type="match status" value="1"/>
</dbReference>
<feature type="non-terminal residue" evidence="4">
    <location>
        <position position="208"/>
    </location>
</feature>
<evidence type="ECO:0000256" key="2">
    <source>
        <dbReference type="ARBA" id="ARBA00022801"/>
    </source>
</evidence>
<dbReference type="EMBL" id="UINC01086410">
    <property type="protein sequence ID" value="SVC34841.1"/>
    <property type="molecule type" value="Genomic_DNA"/>
</dbReference>
<dbReference type="AlphaFoldDB" id="A0A382LJ02"/>
<dbReference type="Gene3D" id="3.40.50.1820">
    <property type="entry name" value="alpha/beta hydrolase"/>
    <property type="match status" value="1"/>
</dbReference>
<comment type="similarity">
    <text evidence="1">Belongs to the AB hydrolase superfamily. AB hydrolase 2 family.</text>
</comment>
<evidence type="ECO:0000259" key="3">
    <source>
        <dbReference type="Pfam" id="PF02230"/>
    </source>
</evidence>
<dbReference type="InterPro" id="IPR050565">
    <property type="entry name" value="LYPA1-2/EST-like"/>
</dbReference>
<dbReference type="Pfam" id="PF02230">
    <property type="entry name" value="Abhydrolase_2"/>
    <property type="match status" value="1"/>
</dbReference>
<keyword evidence="2" id="KW-0378">Hydrolase</keyword>
<gene>
    <name evidence="4" type="ORF">METZ01_LOCUS287695</name>
</gene>
<reference evidence="4" key="1">
    <citation type="submission" date="2018-05" db="EMBL/GenBank/DDBJ databases">
        <authorList>
            <person name="Lanie J.A."/>
            <person name="Ng W.-L."/>
            <person name="Kazmierczak K.M."/>
            <person name="Andrzejewski T.M."/>
            <person name="Davidsen T.M."/>
            <person name="Wayne K.J."/>
            <person name="Tettelin H."/>
            <person name="Glass J.I."/>
            <person name="Rusch D."/>
            <person name="Podicherti R."/>
            <person name="Tsui H.-C.T."/>
            <person name="Winkler M.E."/>
        </authorList>
    </citation>
    <scope>NUCLEOTIDE SEQUENCE</scope>
</reference>
<organism evidence="4">
    <name type="scientific">marine metagenome</name>
    <dbReference type="NCBI Taxonomy" id="408172"/>
    <lineage>
        <taxon>unclassified sequences</taxon>
        <taxon>metagenomes</taxon>
        <taxon>ecological metagenomes</taxon>
    </lineage>
</organism>
<dbReference type="GO" id="GO:0016787">
    <property type="term" value="F:hydrolase activity"/>
    <property type="evidence" value="ECO:0007669"/>
    <property type="project" value="UniProtKB-KW"/>
</dbReference>
<dbReference type="InterPro" id="IPR029058">
    <property type="entry name" value="AB_hydrolase_fold"/>
</dbReference>
<protein>
    <recommendedName>
        <fullName evidence="3">Phospholipase/carboxylesterase/thioesterase domain-containing protein</fullName>
    </recommendedName>
</protein>
<name>A0A382LJ02_9ZZZZ</name>
<dbReference type="InterPro" id="IPR003140">
    <property type="entry name" value="PLipase/COase/thioEstase"/>
</dbReference>
<sequence>MNFSLNTNYVEPVSQEDPKSIIIMCHGFGGDGNDIKILAESWKRFLPNTGFYCPNAPEICSVNPNGFQWFDLMGDNKNLIIEKSIIAEKILNSFINEILDQHRISKKSLCLVGFSQGCMIILQTAIKQRDKMNCIVGFSGKIIDEDHLKKNFFSKQNIFLLHGDKDTVVPTSHLLEAKLFFSKMGNKIKTKILKNCEHHIPVEASSLA</sequence>
<accession>A0A382LJ02</accession>
<evidence type="ECO:0000256" key="1">
    <source>
        <dbReference type="ARBA" id="ARBA00006499"/>
    </source>
</evidence>
<dbReference type="PANTHER" id="PTHR10655:SF17">
    <property type="entry name" value="LYSOPHOSPHOLIPASE-LIKE PROTEIN 1"/>
    <property type="match status" value="1"/>
</dbReference>
<feature type="domain" description="Phospholipase/carboxylesterase/thioesterase" evidence="3">
    <location>
        <begin position="15"/>
        <end position="203"/>
    </location>
</feature>